<dbReference type="SMART" id="SM00454">
    <property type="entry name" value="SAM"/>
    <property type="match status" value="1"/>
</dbReference>
<evidence type="ECO:0000313" key="5">
    <source>
        <dbReference type="Proteomes" id="UP001497480"/>
    </source>
</evidence>
<evidence type="ECO:0000313" key="4">
    <source>
        <dbReference type="EMBL" id="CAL0319812.1"/>
    </source>
</evidence>
<feature type="compositionally biased region" description="Basic and acidic residues" evidence="2">
    <location>
        <begin position="63"/>
        <end position="72"/>
    </location>
</feature>
<evidence type="ECO:0000259" key="3">
    <source>
        <dbReference type="PROSITE" id="PS50105"/>
    </source>
</evidence>
<dbReference type="CDD" id="cd09487">
    <property type="entry name" value="SAM_superfamily"/>
    <property type="match status" value="1"/>
</dbReference>
<feature type="domain" description="SAM" evidence="3">
    <location>
        <begin position="264"/>
        <end position="327"/>
    </location>
</feature>
<feature type="compositionally biased region" description="Basic and acidic residues" evidence="2">
    <location>
        <begin position="225"/>
        <end position="236"/>
    </location>
</feature>
<protein>
    <recommendedName>
        <fullName evidence="3">SAM domain-containing protein</fullName>
    </recommendedName>
</protein>
<keyword evidence="1" id="KW-0677">Repeat</keyword>
<feature type="compositionally biased region" description="Polar residues" evidence="2">
    <location>
        <begin position="73"/>
        <end position="90"/>
    </location>
</feature>
<sequence length="329" mass="35666">MSEIPASASVEEPKMNGAGTLPLNPTEPILPKRQRRPSVRLGDIGGDTTYDSHHRRSTKPWKHVFEHQRRDSNNVSGKPSKTRPLTNLSSAEFGGETLDGGHEDRDATANANGIVIGNWKVNDSKKRGYSAAPTNRARSNWVSRIDDGGGGSGGVGDGEDMVFSSGGGGCEGEDRFFSGGDEDVDDGYSESLKEPSPVNSLENLGVDGNDRELNFQGNRSSIRVRVSEGRENHDGIELAGPSDNDVRDRNRNRNNGDGGSRGRHGDDGVRVWLNGLRLGRYAPVFEIHEVDDEVLPLLTIEDLKDMGINAVGSRRKIYCAIQKLGEGFS</sequence>
<dbReference type="Gene3D" id="1.10.150.50">
    <property type="entry name" value="Transcription Factor, Ets-1"/>
    <property type="match status" value="1"/>
</dbReference>
<accession>A0AAV1XFN8</accession>
<proteinExistence type="predicted"/>
<dbReference type="PANTHER" id="PTHR10627">
    <property type="entry name" value="SCP160"/>
    <property type="match status" value="1"/>
</dbReference>
<comment type="caution">
    <text evidence="4">The sequence shown here is derived from an EMBL/GenBank/DDBJ whole genome shotgun (WGS) entry which is preliminary data.</text>
</comment>
<reference evidence="4 5" key="1">
    <citation type="submission" date="2024-03" db="EMBL/GenBank/DDBJ databases">
        <authorList>
            <person name="Martinez-Hernandez J."/>
        </authorList>
    </citation>
    <scope>NUCLEOTIDE SEQUENCE [LARGE SCALE GENOMIC DNA]</scope>
</reference>
<evidence type="ECO:0000256" key="2">
    <source>
        <dbReference type="SAM" id="MobiDB-lite"/>
    </source>
</evidence>
<feature type="compositionally biased region" description="Basic residues" evidence="2">
    <location>
        <begin position="53"/>
        <end position="62"/>
    </location>
</feature>
<name>A0AAV1XFN8_LUPLU</name>
<feature type="region of interest" description="Disordered" evidence="2">
    <location>
        <begin position="167"/>
        <end position="265"/>
    </location>
</feature>
<dbReference type="Proteomes" id="UP001497480">
    <property type="component" value="Unassembled WGS sequence"/>
</dbReference>
<keyword evidence="5" id="KW-1185">Reference proteome</keyword>
<dbReference type="Pfam" id="PF00536">
    <property type="entry name" value="SAM_1"/>
    <property type="match status" value="1"/>
</dbReference>
<feature type="region of interest" description="Disordered" evidence="2">
    <location>
        <begin position="1"/>
        <end position="102"/>
    </location>
</feature>
<dbReference type="PANTHER" id="PTHR10627:SF69">
    <property type="entry name" value="PROTEIN BICAUDAL C"/>
    <property type="match status" value="1"/>
</dbReference>
<dbReference type="PROSITE" id="PS50105">
    <property type="entry name" value="SAM_DOMAIN"/>
    <property type="match status" value="1"/>
</dbReference>
<gene>
    <name evidence="4" type="ORF">LLUT_LOCUS20872</name>
</gene>
<dbReference type="AlphaFoldDB" id="A0AAV1XFN8"/>
<dbReference type="InterPro" id="IPR013761">
    <property type="entry name" value="SAM/pointed_sf"/>
</dbReference>
<dbReference type="SUPFAM" id="SSF47769">
    <property type="entry name" value="SAM/Pointed domain"/>
    <property type="match status" value="1"/>
</dbReference>
<dbReference type="InterPro" id="IPR001660">
    <property type="entry name" value="SAM"/>
</dbReference>
<organism evidence="4 5">
    <name type="scientific">Lupinus luteus</name>
    <name type="common">European yellow lupine</name>
    <dbReference type="NCBI Taxonomy" id="3873"/>
    <lineage>
        <taxon>Eukaryota</taxon>
        <taxon>Viridiplantae</taxon>
        <taxon>Streptophyta</taxon>
        <taxon>Embryophyta</taxon>
        <taxon>Tracheophyta</taxon>
        <taxon>Spermatophyta</taxon>
        <taxon>Magnoliopsida</taxon>
        <taxon>eudicotyledons</taxon>
        <taxon>Gunneridae</taxon>
        <taxon>Pentapetalae</taxon>
        <taxon>rosids</taxon>
        <taxon>fabids</taxon>
        <taxon>Fabales</taxon>
        <taxon>Fabaceae</taxon>
        <taxon>Papilionoideae</taxon>
        <taxon>50 kb inversion clade</taxon>
        <taxon>genistoids sensu lato</taxon>
        <taxon>core genistoids</taxon>
        <taxon>Genisteae</taxon>
        <taxon>Lupinus</taxon>
    </lineage>
</organism>
<evidence type="ECO:0000256" key="1">
    <source>
        <dbReference type="ARBA" id="ARBA00022737"/>
    </source>
</evidence>
<dbReference type="EMBL" id="CAXHTB010000014">
    <property type="protein sequence ID" value="CAL0319812.1"/>
    <property type="molecule type" value="Genomic_DNA"/>
</dbReference>